<evidence type="ECO:0008006" key="3">
    <source>
        <dbReference type="Google" id="ProtNLM"/>
    </source>
</evidence>
<accession>A0A5P8W9V1</accession>
<evidence type="ECO:0000313" key="2">
    <source>
        <dbReference type="Proteomes" id="UP000326678"/>
    </source>
</evidence>
<gene>
    <name evidence="1" type="ORF">GXM_07081</name>
</gene>
<evidence type="ECO:0000313" key="1">
    <source>
        <dbReference type="EMBL" id="QFS49587.1"/>
    </source>
</evidence>
<keyword evidence="2" id="KW-1185">Reference proteome</keyword>
<dbReference type="Proteomes" id="UP000326678">
    <property type="component" value="Chromosome Gxm2"/>
</dbReference>
<organism evidence="1 2">
    <name type="scientific">Nostoc sphaeroides CCNUC1</name>
    <dbReference type="NCBI Taxonomy" id="2653204"/>
    <lineage>
        <taxon>Bacteria</taxon>
        <taxon>Bacillati</taxon>
        <taxon>Cyanobacteriota</taxon>
        <taxon>Cyanophyceae</taxon>
        <taxon>Nostocales</taxon>
        <taxon>Nostocaceae</taxon>
        <taxon>Nostoc</taxon>
    </lineage>
</organism>
<dbReference type="AlphaFoldDB" id="A0A5P8W9V1"/>
<protein>
    <recommendedName>
        <fullName evidence="3">Lipoprotein</fullName>
    </recommendedName>
</protein>
<dbReference type="EMBL" id="CP045227">
    <property type="protein sequence ID" value="QFS49587.1"/>
    <property type="molecule type" value="Genomic_DNA"/>
</dbReference>
<dbReference type="KEGG" id="nsh:GXM_07081"/>
<name>A0A5P8W9V1_9NOSO</name>
<reference evidence="1 2" key="1">
    <citation type="submission" date="2019-10" db="EMBL/GenBank/DDBJ databases">
        <title>Genomic and transcriptomic insights into the perfect genentic adaptation of a filamentous nitrogen-fixing cyanobacterium to rice fields.</title>
        <authorList>
            <person name="Chen Z."/>
        </authorList>
    </citation>
    <scope>NUCLEOTIDE SEQUENCE [LARGE SCALE GENOMIC DNA]</scope>
    <source>
        <strain evidence="1">CCNUC1</strain>
    </source>
</reference>
<proteinExistence type="predicted"/>
<dbReference type="PROSITE" id="PS51257">
    <property type="entry name" value="PROKAR_LIPOPROTEIN"/>
    <property type="match status" value="1"/>
</dbReference>
<sequence>MRNFHKTFVVVAIIATFASGCRSTDEYKKFAETGNSFAEATNSLLEDAEKITINTTSERLLSDRRTSGEFQPSDEAAKKFIARYTELSEEDKKRLELIKELRRHNQFLQAYFNKLIELAGSDSPDRSKAAVESIASNLQNSGSKLVSLSPIKIDRLASVTKIVLDARIRGAMREELEKRKYAIYQEITLQEKVLKQISDSVEEDIKTIRKLQEYRLVLEPLTQSPEVNEDTWIATRYQVLTQDAEVVTKIKNASDKLTNLKEIFIASIEGDLTGEILENFIQETKSFSALVYNQK</sequence>